<evidence type="ECO:0000313" key="3">
    <source>
        <dbReference type="Proteomes" id="UP000027059"/>
    </source>
</evidence>
<gene>
    <name evidence="2" type="ORF">Y981_10275</name>
</gene>
<reference evidence="3" key="1">
    <citation type="submission" date="2014-02" db="EMBL/GenBank/DDBJ databases">
        <title>Complete genome sequence and comparative genomic analysis of the nitrogen-fixing bacterium Leptospirillum ferriphilum YSK.</title>
        <authorList>
            <person name="Guo X."/>
            <person name="Yin H."/>
            <person name="Liang Y."/>
            <person name="Hu Q."/>
            <person name="Ma L."/>
            <person name="Xiao Y."/>
            <person name="Zhang X."/>
            <person name="Qiu G."/>
            <person name="Liu X."/>
        </authorList>
    </citation>
    <scope>NUCLEOTIDE SEQUENCE [LARGE SCALE GENOMIC DNA]</scope>
    <source>
        <strain evidence="3">YSK</strain>
    </source>
</reference>
<dbReference type="RefSeq" id="WP_038505931.1">
    <property type="nucleotide sequence ID" value="NZ_CP007243.1"/>
</dbReference>
<dbReference type="OrthoDB" id="9810976at2"/>
<dbReference type="AlphaFoldDB" id="A0A059XTH0"/>
<dbReference type="KEGG" id="lfp:Y981_10275"/>
<evidence type="ECO:0000256" key="1">
    <source>
        <dbReference type="SAM" id="Phobius"/>
    </source>
</evidence>
<dbReference type="Proteomes" id="UP000027059">
    <property type="component" value="Chromosome"/>
</dbReference>
<evidence type="ECO:0000313" key="2">
    <source>
        <dbReference type="EMBL" id="AIA31914.1"/>
    </source>
</evidence>
<name>A0A059XTH0_9BACT</name>
<keyword evidence="3" id="KW-1185">Reference proteome</keyword>
<reference evidence="2 3" key="2">
    <citation type="journal article" date="2015" name="Biomed. Res. Int.">
        <title>Effects of Arsenite Resistance on the Growth and Functional Gene Expression of Leptospirillum ferriphilum and Acidithiobacillus thiooxidans in Pure Culture and Coculture.</title>
        <authorList>
            <person name="Jiang H."/>
            <person name="Liang Y."/>
            <person name="Yin H."/>
            <person name="Xiao Y."/>
            <person name="Guo X."/>
            <person name="Xu Y."/>
            <person name="Hu Q."/>
            <person name="Liu H."/>
            <person name="Liu X."/>
        </authorList>
    </citation>
    <scope>NUCLEOTIDE SEQUENCE [LARGE SCALE GENOMIC DNA]</scope>
    <source>
        <strain evidence="2 3">YSK</strain>
    </source>
</reference>
<accession>A0A059XTH0</accession>
<protein>
    <recommendedName>
        <fullName evidence="4">AsmA domain-containing protein</fullName>
    </recommendedName>
</protein>
<organism evidence="2 3">
    <name type="scientific">Leptospirillum ferriphilum YSK</name>
    <dbReference type="NCBI Taxonomy" id="1441628"/>
    <lineage>
        <taxon>Bacteria</taxon>
        <taxon>Pseudomonadati</taxon>
        <taxon>Nitrospirota</taxon>
        <taxon>Nitrospiria</taxon>
        <taxon>Nitrospirales</taxon>
        <taxon>Nitrospiraceae</taxon>
        <taxon>Leptospirillum</taxon>
    </lineage>
</organism>
<dbReference type="EMBL" id="CP007243">
    <property type="protein sequence ID" value="AIA31914.1"/>
    <property type="molecule type" value="Genomic_DNA"/>
</dbReference>
<sequence>MKKGLILLGVISGGLVIVFFWVGNNLDGLVKNAIETYGSQMTGTKVRVDSVSIRPTKGVGIVRGLVVGNPPGFKTPYALRVGEIFLSLDVGSVARRVILIRDISVSSPDLLYEKANGTTNFDVLERRIAQHAPSSSGHATKQENGKKLIVGRLVIRNAKVRVSASFMKGRTISLGLPDIVLRNIGKSEGGVPPGELGRKVGDALKQKLERTVNFGALARSMGDSLNKATNAMKGFFGQ</sequence>
<keyword evidence="1" id="KW-1133">Transmembrane helix</keyword>
<keyword evidence="1" id="KW-0812">Transmembrane</keyword>
<feature type="transmembrane region" description="Helical" evidence="1">
    <location>
        <begin position="5"/>
        <end position="23"/>
    </location>
</feature>
<evidence type="ECO:0008006" key="4">
    <source>
        <dbReference type="Google" id="ProtNLM"/>
    </source>
</evidence>
<dbReference type="HOGENOM" id="CLU_088504_0_0_0"/>
<proteinExistence type="predicted"/>
<keyword evidence="1" id="KW-0472">Membrane</keyword>